<accession>A0A2H1VYN8</accession>
<gene>
    <name evidence="1" type="ORF">SFRICE_033998</name>
</gene>
<proteinExistence type="predicted"/>
<reference evidence="1" key="1">
    <citation type="submission" date="2016-07" db="EMBL/GenBank/DDBJ databases">
        <authorList>
            <person name="Bretaudeau A."/>
        </authorList>
    </citation>
    <scope>NUCLEOTIDE SEQUENCE</scope>
    <source>
        <strain evidence="1">Rice</strain>
        <tissue evidence="1">Whole body</tissue>
    </source>
</reference>
<sequence length="169" mass="19237">MGRHLVAISPDGTNSCNFHANLETKGKLDLLLRKFFHASLFSHTIRQSCNLCDRCWYRDIFDVHPLAWSSQIFYGRWGEERGVRLVIVRDTSRSPVVNGLDVTSPYLHVLMADATPVFILLCLFLANIENGWTDLANFGLELFVEVQGRFKRLTLAINSANILRDSEPL</sequence>
<evidence type="ECO:0000313" key="1">
    <source>
        <dbReference type="EMBL" id="SOQ45927.1"/>
    </source>
</evidence>
<protein>
    <submittedName>
        <fullName evidence="1">SFRICE_033998</fullName>
    </submittedName>
</protein>
<name>A0A2H1VYN8_SPOFR</name>
<organism evidence="1">
    <name type="scientific">Spodoptera frugiperda</name>
    <name type="common">Fall armyworm</name>
    <dbReference type="NCBI Taxonomy" id="7108"/>
    <lineage>
        <taxon>Eukaryota</taxon>
        <taxon>Metazoa</taxon>
        <taxon>Ecdysozoa</taxon>
        <taxon>Arthropoda</taxon>
        <taxon>Hexapoda</taxon>
        <taxon>Insecta</taxon>
        <taxon>Pterygota</taxon>
        <taxon>Neoptera</taxon>
        <taxon>Endopterygota</taxon>
        <taxon>Lepidoptera</taxon>
        <taxon>Glossata</taxon>
        <taxon>Ditrysia</taxon>
        <taxon>Noctuoidea</taxon>
        <taxon>Noctuidae</taxon>
        <taxon>Amphipyrinae</taxon>
        <taxon>Spodoptera</taxon>
    </lineage>
</organism>
<dbReference type="AlphaFoldDB" id="A0A2H1VYN8"/>
<dbReference type="EMBL" id="ODYU01005257">
    <property type="protein sequence ID" value="SOQ45927.1"/>
    <property type="molecule type" value="Genomic_DNA"/>
</dbReference>